<comment type="caution">
    <text evidence="1">The sequence shown here is derived from an EMBL/GenBank/DDBJ whole genome shotgun (WGS) entry which is preliminary data.</text>
</comment>
<accession>A0A5C6CKY1</accession>
<evidence type="ECO:0008006" key="3">
    <source>
        <dbReference type="Google" id="ProtNLM"/>
    </source>
</evidence>
<name>A0A5C6CKY1_9BACT</name>
<organism evidence="1 2">
    <name type="scientific">Bythopirellula polymerisocia</name>
    <dbReference type="NCBI Taxonomy" id="2528003"/>
    <lineage>
        <taxon>Bacteria</taxon>
        <taxon>Pseudomonadati</taxon>
        <taxon>Planctomycetota</taxon>
        <taxon>Planctomycetia</taxon>
        <taxon>Pirellulales</taxon>
        <taxon>Lacipirellulaceae</taxon>
        <taxon>Bythopirellula</taxon>
    </lineage>
</organism>
<sequence length="106" mass="12110">MDQKSKRQSGIGKTLATLNMNCREASILLANAGELKLTRPERWGLWIHLLICGTCRQFRAQIRFLSQLMAAAPKEFMEIGFAQCTRLSTQRVTQIKDLLRQATEEE</sequence>
<gene>
    <name evidence="1" type="ORF">Pla144_39610</name>
</gene>
<reference evidence="1 2" key="1">
    <citation type="submission" date="2019-02" db="EMBL/GenBank/DDBJ databases">
        <title>Deep-cultivation of Planctomycetes and their phenomic and genomic characterization uncovers novel biology.</title>
        <authorList>
            <person name="Wiegand S."/>
            <person name="Jogler M."/>
            <person name="Boedeker C."/>
            <person name="Pinto D."/>
            <person name="Vollmers J."/>
            <person name="Rivas-Marin E."/>
            <person name="Kohn T."/>
            <person name="Peeters S.H."/>
            <person name="Heuer A."/>
            <person name="Rast P."/>
            <person name="Oberbeckmann S."/>
            <person name="Bunk B."/>
            <person name="Jeske O."/>
            <person name="Meyerdierks A."/>
            <person name="Storesund J.E."/>
            <person name="Kallscheuer N."/>
            <person name="Luecker S."/>
            <person name="Lage O.M."/>
            <person name="Pohl T."/>
            <person name="Merkel B.J."/>
            <person name="Hornburger P."/>
            <person name="Mueller R.-W."/>
            <person name="Bruemmer F."/>
            <person name="Labrenz M."/>
            <person name="Spormann A.M."/>
            <person name="Op Den Camp H."/>
            <person name="Overmann J."/>
            <person name="Amann R."/>
            <person name="Jetten M.S.M."/>
            <person name="Mascher T."/>
            <person name="Medema M.H."/>
            <person name="Devos D.P."/>
            <person name="Kaster A.-K."/>
            <person name="Ovreas L."/>
            <person name="Rohde M."/>
            <person name="Galperin M.Y."/>
            <person name="Jogler C."/>
        </authorList>
    </citation>
    <scope>NUCLEOTIDE SEQUENCE [LARGE SCALE GENOMIC DNA]</scope>
    <source>
        <strain evidence="1 2">Pla144</strain>
    </source>
</reference>
<dbReference type="RefSeq" id="WP_146452263.1">
    <property type="nucleotide sequence ID" value="NZ_SJPS01000006.1"/>
</dbReference>
<proteinExistence type="predicted"/>
<dbReference type="OrthoDB" id="289861at2"/>
<keyword evidence="2" id="KW-1185">Reference proteome</keyword>
<evidence type="ECO:0000313" key="2">
    <source>
        <dbReference type="Proteomes" id="UP000318437"/>
    </source>
</evidence>
<protein>
    <recommendedName>
        <fullName evidence="3">Zinc-finger domain-containing protein</fullName>
    </recommendedName>
</protein>
<dbReference type="Proteomes" id="UP000318437">
    <property type="component" value="Unassembled WGS sequence"/>
</dbReference>
<evidence type="ECO:0000313" key="1">
    <source>
        <dbReference type="EMBL" id="TWU23786.1"/>
    </source>
</evidence>
<dbReference type="EMBL" id="SJPS01000006">
    <property type="protein sequence ID" value="TWU23786.1"/>
    <property type="molecule type" value="Genomic_DNA"/>
</dbReference>
<dbReference type="AlphaFoldDB" id="A0A5C6CKY1"/>